<comment type="caution">
    <text evidence="2">The sequence shown here is derived from an EMBL/GenBank/DDBJ whole genome shotgun (WGS) entry which is preliminary data.</text>
</comment>
<sequence length="111" mass="12094">MNRTVLPAALLPLLLLTACQAPPTSPRPTDQLPFMGTWDCGATTMTFTPTSYLPSNDAAPITIRSFSTQNRVTTMTLEDGAVIQVQWRNDNQITWLSQSTGDSFDCSRVAG</sequence>
<reference evidence="3" key="1">
    <citation type="journal article" date="2019" name="Int. J. Syst. Evol. Microbiol.">
        <title>The Global Catalogue of Microorganisms (GCM) 10K type strain sequencing project: providing services to taxonomists for standard genome sequencing and annotation.</title>
        <authorList>
            <consortium name="The Broad Institute Genomics Platform"/>
            <consortium name="The Broad Institute Genome Sequencing Center for Infectious Disease"/>
            <person name="Wu L."/>
            <person name="Ma J."/>
        </authorList>
    </citation>
    <scope>NUCLEOTIDE SEQUENCE [LARGE SCALE GENOMIC DNA]</scope>
    <source>
        <strain evidence="3">KCTC 42473</strain>
    </source>
</reference>
<dbReference type="EMBL" id="JBHRXY010000010">
    <property type="protein sequence ID" value="MFC3630359.1"/>
    <property type="molecule type" value="Genomic_DNA"/>
</dbReference>
<evidence type="ECO:0000313" key="3">
    <source>
        <dbReference type="Proteomes" id="UP001595539"/>
    </source>
</evidence>
<evidence type="ECO:0000256" key="1">
    <source>
        <dbReference type="SAM" id="SignalP"/>
    </source>
</evidence>
<gene>
    <name evidence="2" type="ORF">ACFOM8_12980</name>
</gene>
<proteinExistence type="predicted"/>
<dbReference type="RefSeq" id="WP_377761978.1">
    <property type="nucleotide sequence ID" value="NZ_JBHRXY010000010.1"/>
</dbReference>
<feature type="chain" id="PRO_5046084525" description="C-type lysozyme inhibitor domain-containing protein" evidence="1">
    <location>
        <begin position="22"/>
        <end position="111"/>
    </location>
</feature>
<keyword evidence="3" id="KW-1185">Reference proteome</keyword>
<organism evidence="2 3">
    <name type="scientific">Paracoccus angustae</name>
    <dbReference type="NCBI Taxonomy" id="1671480"/>
    <lineage>
        <taxon>Bacteria</taxon>
        <taxon>Pseudomonadati</taxon>
        <taxon>Pseudomonadota</taxon>
        <taxon>Alphaproteobacteria</taxon>
        <taxon>Rhodobacterales</taxon>
        <taxon>Paracoccaceae</taxon>
        <taxon>Paracoccus</taxon>
    </lineage>
</organism>
<protein>
    <recommendedName>
        <fullName evidence="4">C-type lysozyme inhibitor domain-containing protein</fullName>
    </recommendedName>
</protein>
<evidence type="ECO:0008006" key="4">
    <source>
        <dbReference type="Google" id="ProtNLM"/>
    </source>
</evidence>
<feature type="signal peptide" evidence="1">
    <location>
        <begin position="1"/>
        <end position="21"/>
    </location>
</feature>
<evidence type="ECO:0000313" key="2">
    <source>
        <dbReference type="EMBL" id="MFC3630359.1"/>
    </source>
</evidence>
<accession>A0ABV7U630</accession>
<dbReference type="Proteomes" id="UP001595539">
    <property type="component" value="Unassembled WGS sequence"/>
</dbReference>
<keyword evidence="1" id="KW-0732">Signal</keyword>
<dbReference type="PROSITE" id="PS51257">
    <property type="entry name" value="PROKAR_LIPOPROTEIN"/>
    <property type="match status" value="1"/>
</dbReference>
<name>A0ABV7U630_9RHOB</name>